<reference evidence="3 4" key="1">
    <citation type="submission" date="2016-11" db="EMBL/GenBank/DDBJ databases">
        <authorList>
            <person name="Jaros S."/>
            <person name="Januszkiewicz K."/>
            <person name="Wedrychowicz H."/>
        </authorList>
    </citation>
    <scope>NUCLEOTIDE SEQUENCE [LARGE SCALE GENOMIC DNA]</scope>
    <source>
        <strain evidence="3 4">DSM 26910</strain>
    </source>
</reference>
<gene>
    <name evidence="3" type="ORF">SAMN05444274_11210</name>
</gene>
<feature type="coiled-coil region" evidence="1">
    <location>
        <begin position="76"/>
        <end position="103"/>
    </location>
</feature>
<dbReference type="OrthoDB" id="1453764at2"/>
<dbReference type="Proteomes" id="UP000184164">
    <property type="component" value="Unassembled WGS sequence"/>
</dbReference>
<dbReference type="RefSeq" id="WP_073003274.1">
    <property type="nucleotide sequence ID" value="NZ_FQUM01000012.1"/>
</dbReference>
<protein>
    <submittedName>
        <fullName evidence="3">Uncharacterized protein</fullName>
    </submittedName>
</protein>
<keyword evidence="1" id="KW-0175">Coiled coil</keyword>
<feature type="region of interest" description="Disordered" evidence="2">
    <location>
        <begin position="1"/>
        <end position="76"/>
    </location>
</feature>
<evidence type="ECO:0000313" key="4">
    <source>
        <dbReference type="Proteomes" id="UP000184164"/>
    </source>
</evidence>
<organism evidence="3 4">
    <name type="scientific">Mariniphaga anaerophila</name>
    <dbReference type="NCBI Taxonomy" id="1484053"/>
    <lineage>
        <taxon>Bacteria</taxon>
        <taxon>Pseudomonadati</taxon>
        <taxon>Bacteroidota</taxon>
        <taxon>Bacteroidia</taxon>
        <taxon>Marinilabiliales</taxon>
        <taxon>Prolixibacteraceae</taxon>
        <taxon>Mariniphaga</taxon>
    </lineage>
</organism>
<proteinExistence type="predicted"/>
<dbReference type="InterPro" id="IPR035205">
    <property type="entry name" value="DUF5320"/>
</dbReference>
<evidence type="ECO:0000256" key="1">
    <source>
        <dbReference type="SAM" id="Coils"/>
    </source>
</evidence>
<name>A0A1M5FDD4_9BACT</name>
<evidence type="ECO:0000256" key="2">
    <source>
        <dbReference type="SAM" id="MobiDB-lite"/>
    </source>
</evidence>
<sequence>MPGLNRKGPMGEGPLTGKQRGRCAGNETDFAGRGAGRAGRGFGRRNERQNGRGLGLRRRNLFGFQNDNSFSDASAETSLENEIRNLKDQLSNAEQELDRIRKDKK</sequence>
<dbReference type="EMBL" id="FQUM01000012">
    <property type="protein sequence ID" value="SHF89448.1"/>
    <property type="molecule type" value="Genomic_DNA"/>
</dbReference>
<evidence type="ECO:0000313" key="3">
    <source>
        <dbReference type="EMBL" id="SHF89448.1"/>
    </source>
</evidence>
<feature type="compositionally biased region" description="Polar residues" evidence="2">
    <location>
        <begin position="65"/>
        <end position="76"/>
    </location>
</feature>
<keyword evidence="4" id="KW-1185">Reference proteome</keyword>
<dbReference type="Pfam" id="PF17253">
    <property type="entry name" value="DUF5320"/>
    <property type="match status" value="1"/>
</dbReference>
<accession>A0A1M5FDD4</accession>
<dbReference type="AlphaFoldDB" id="A0A1M5FDD4"/>
<dbReference type="STRING" id="1484053.SAMN05444274_11210"/>